<organism evidence="3">
    <name type="scientific">Tanacetum cinerariifolium</name>
    <name type="common">Dalmatian daisy</name>
    <name type="synonym">Chrysanthemum cinerariifolium</name>
    <dbReference type="NCBI Taxonomy" id="118510"/>
    <lineage>
        <taxon>Eukaryota</taxon>
        <taxon>Viridiplantae</taxon>
        <taxon>Streptophyta</taxon>
        <taxon>Embryophyta</taxon>
        <taxon>Tracheophyta</taxon>
        <taxon>Spermatophyta</taxon>
        <taxon>Magnoliopsida</taxon>
        <taxon>eudicotyledons</taxon>
        <taxon>Gunneridae</taxon>
        <taxon>Pentapetalae</taxon>
        <taxon>asterids</taxon>
        <taxon>campanulids</taxon>
        <taxon>Asterales</taxon>
        <taxon>Asteraceae</taxon>
        <taxon>Asteroideae</taxon>
        <taxon>Anthemideae</taxon>
        <taxon>Anthemidinae</taxon>
        <taxon>Tanacetum</taxon>
    </lineage>
</organism>
<feature type="region of interest" description="Disordered" evidence="2">
    <location>
        <begin position="81"/>
        <end position="137"/>
    </location>
</feature>
<name>A0A699JUZ7_TANCI</name>
<evidence type="ECO:0000313" key="3">
    <source>
        <dbReference type="EMBL" id="GFA54873.1"/>
    </source>
</evidence>
<gene>
    <name evidence="3" type="ORF">Tci_626845</name>
</gene>
<proteinExistence type="predicted"/>
<feature type="region of interest" description="Disordered" evidence="2">
    <location>
        <begin position="178"/>
        <end position="202"/>
    </location>
</feature>
<sequence>MSALKYSKKLENLKEEKEGVDGKLAGLLKASKDLDNLIESQRSDKIKDGLGYSVVPPPQLYLSPKKDLSWTGFPECADDTVTDYSRPSPTIKSTSGDDQNRNPSVSKTVASPITPKSFIKKPNKKPNVRGNKRNWNNLKSHQLGPDFVMKKKACFNYGDFNHLTYDCRKRVKKSFTPKPVAYRPPVRPVRTNMNGARPNRTSFNKQAHSYENRPVNRTSAGRSHYRAPWVPTVNRNFPTVKKKFPTGNSNVSTVCCCRSRHVNTARPKAVINRRNWVNDVKASTCWVWKLVKSNSASII</sequence>
<accession>A0A699JUZ7</accession>
<feature type="compositionally biased region" description="Basic residues" evidence="2">
    <location>
        <begin position="118"/>
        <end position="132"/>
    </location>
</feature>
<feature type="compositionally biased region" description="Polar residues" evidence="2">
    <location>
        <begin position="191"/>
        <end position="202"/>
    </location>
</feature>
<dbReference type="AlphaFoldDB" id="A0A699JUZ7"/>
<feature type="compositionally biased region" description="Low complexity" evidence="2">
    <location>
        <begin position="178"/>
        <end position="190"/>
    </location>
</feature>
<feature type="compositionally biased region" description="Polar residues" evidence="2">
    <location>
        <begin position="82"/>
        <end position="111"/>
    </location>
</feature>
<dbReference type="EMBL" id="BKCJ010443579">
    <property type="protein sequence ID" value="GFA54873.1"/>
    <property type="molecule type" value="Genomic_DNA"/>
</dbReference>
<evidence type="ECO:0000256" key="1">
    <source>
        <dbReference type="SAM" id="Coils"/>
    </source>
</evidence>
<evidence type="ECO:0008006" key="4">
    <source>
        <dbReference type="Google" id="ProtNLM"/>
    </source>
</evidence>
<feature type="coiled-coil region" evidence="1">
    <location>
        <begin position="3"/>
        <end position="30"/>
    </location>
</feature>
<protein>
    <recommendedName>
        <fullName evidence="4">Ubiquitin hydrolase</fullName>
    </recommendedName>
</protein>
<evidence type="ECO:0000256" key="2">
    <source>
        <dbReference type="SAM" id="MobiDB-lite"/>
    </source>
</evidence>
<reference evidence="3" key="1">
    <citation type="journal article" date="2019" name="Sci. Rep.">
        <title>Draft genome of Tanacetum cinerariifolium, the natural source of mosquito coil.</title>
        <authorList>
            <person name="Yamashiro T."/>
            <person name="Shiraishi A."/>
            <person name="Satake H."/>
            <person name="Nakayama K."/>
        </authorList>
    </citation>
    <scope>NUCLEOTIDE SEQUENCE</scope>
</reference>
<comment type="caution">
    <text evidence="3">The sequence shown here is derived from an EMBL/GenBank/DDBJ whole genome shotgun (WGS) entry which is preliminary data.</text>
</comment>
<keyword evidence="1" id="KW-0175">Coiled coil</keyword>